<dbReference type="EC" id="2.7.1.72" evidence="1"/>
<keyword evidence="1" id="KW-0808">Transferase</keyword>
<sequence>MLPQTIAAALARYLRRWALVPDAEPVLTPTSCLQPVSYRGQPAILKLAMCDEERRGNAVMAWWNGSGAAARILAQYDDAVVMERAQSAGSLADLSRTGRDDDAMRIACAVLGRLHAHTAPDPPPVVSLGDWFAPLTNPSWPHGNILRLSALVAKDLLSAGAIDPVVLHGDMHHGNILHFGAQGWLAIDPKGLVGERAFDYANLLCNPSRRIAVGRFHQRVAILVEAAGLDRHRLLQWTLAWSCLSALWMMEDGLSPDTRLRIAALAATELRLL</sequence>
<keyword evidence="2" id="KW-1185">Reference proteome</keyword>
<dbReference type="EMBL" id="JACHWF010000002">
    <property type="protein sequence ID" value="MBB3007180.1"/>
    <property type="molecule type" value="Genomic_DNA"/>
</dbReference>
<dbReference type="InterPro" id="IPR011009">
    <property type="entry name" value="Kinase-like_dom_sf"/>
</dbReference>
<dbReference type="GO" id="GO:0050300">
    <property type="term" value="F:aminoglycoside 6-kinase activity"/>
    <property type="evidence" value="ECO:0007669"/>
    <property type="project" value="UniProtKB-EC"/>
</dbReference>
<organism evidence="1 2">
    <name type="scientific">Cupriavidus alkaliphilus</name>
    <dbReference type="NCBI Taxonomy" id="942866"/>
    <lineage>
        <taxon>Bacteria</taxon>
        <taxon>Pseudomonadati</taxon>
        <taxon>Pseudomonadota</taxon>
        <taxon>Betaproteobacteria</taxon>
        <taxon>Burkholderiales</taxon>
        <taxon>Burkholderiaceae</taxon>
        <taxon>Cupriavidus</taxon>
    </lineage>
</organism>
<dbReference type="Proteomes" id="UP000578036">
    <property type="component" value="Unassembled WGS sequence"/>
</dbReference>
<dbReference type="RefSeq" id="WP_183299041.1">
    <property type="nucleotide sequence ID" value="NZ_JACHWF010000002.1"/>
</dbReference>
<reference evidence="1 2" key="1">
    <citation type="submission" date="2020-08" db="EMBL/GenBank/DDBJ databases">
        <title>Genomic Encyclopedia of Type Strains, Phase IV (KMG-V): Genome sequencing to study the core and pangenomes of soil and plant-associated prokaryotes.</title>
        <authorList>
            <person name="Whitman W."/>
        </authorList>
    </citation>
    <scope>NUCLEOTIDE SEQUENCE [LARGE SCALE GENOMIC DNA]</scope>
    <source>
        <strain evidence="1 2">SLV-2362</strain>
    </source>
</reference>
<evidence type="ECO:0000313" key="1">
    <source>
        <dbReference type="EMBL" id="MBB3007180.1"/>
    </source>
</evidence>
<dbReference type="GO" id="GO:0019748">
    <property type="term" value="P:secondary metabolic process"/>
    <property type="evidence" value="ECO:0007669"/>
    <property type="project" value="InterPro"/>
</dbReference>
<name>A0A7W4VA54_9BURK</name>
<accession>A0A7W4VA54</accession>
<comment type="caution">
    <text evidence="1">The sequence shown here is derived from an EMBL/GenBank/DDBJ whole genome shotgun (WGS) entry which is preliminary data.</text>
</comment>
<dbReference type="SUPFAM" id="SSF56112">
    <property type="entry name" value="Protein kinase-like (PK-like)"/>
    <property type="match status" value="1"/>
</dbReference>
<dbReference type="InterPro" id="IPR006748">
    <property type="entry name" value="NH2Glyco/OHUrea_AB-resist_kin"/>
</dbReference>
<evidence type="ECO:0000313" key="2">
    <source>
        <dbReference type="Proteomes" id="UP000578036"/>
    </source>
</evidence>
<protein>
    <submittedName>
        <fullName evidence="1">Streptomycin 6-kinase</fullName>
        <ecNumber evidence="1">2.7.1.72</ecNumber>
    </submittedName>
</protein>
<proteinExistence type="predicted"/>
<dbReference type="Gene3D" id="3.90.1200.10">
    <property type="match status" value="1"/>
</dbReference>
<keyword evidence="1" id="KW-0418">Kinase</keyword>
<gene>
    <name evidence="1" type="ORF">FHX61_001828</name>
</gene>
<dbReference type="AlphaFoldDB" id="A0A7W4VA54"/>
<dbReference type="Pfam" id="PF04655">
    <property type="entry name" value="APH_6_hur"/>
    <property type="match status" value="1"/>
</dbReference>